<evidence type="ECO:0000256" key="2">
    <source>
        <dbReference type="ARBA" id="ARBA00022741"/>
    </source>
</evidence>
<organism evidence="5 6">
    <name type="scientific">Peribacillus psychrosaccharolyticus</name>
    <name type="common">Bacillus psychrosaccharolyticus</name>
    <dbReference type="NCBI Taxonomy" id="1407"/>
    <lineage>
        <taxon>Bacteria</taxon>
        <taxon>Bacillati</taxon>
        <taxon>Bacillota</taxon>
        <taxon>Bacilli</taxon>
        <taxon>Bacillales</taxon>
        <taxon>Bacillaceae</taxon>
        <taxon>Peribacillus</taxon>
    </lineage>
</organism>
<feature type="domain" description="ABC transporter" evidence="4">
    <location>
        <begin position="2"/>
        <end position="209"/>
    </location>
</feature>
<evidence type="ECO:0000313" key="6">
    <source>
        <dbReference type="Proteomes" id="UP000595254"/>
    </source>
</evidence>
<sequence length="209" mass="23408">MFLLENVVYSDIVNIQQMKINEGVITTIVGASGTGKTTLLRLLNRMTNLTSGRIIYKGQNLDEIDPVEHRRKVSMLSQTPLIFDGTVEDNLQMGLQLTEKKTASSNQLKAVMETLLLEKTLKTEAQKLSGGEKQRLALARLLLLEPEVYLLDEPTSALDEEAELLVMERFFQAIQKTEGSAIMISHSKILTDVYSEYQIIMKKSCSVKG</sequence>
<keyword evidence="3 5" id="KW-0067">ATP-binding</keyword>
<dbReference type="PANTHER" id="PTHR43423:SF1">
    <property type="entry name" value="ABC TRANSPORTER I FAMILY MEMBER 17"/>
    <property type="match status" value="1"/>
</dbReference>
<proteinExistence type="predicted"/>
<dbReference type="PANTHER" id="PTHR43423">
    <property type="entry name" value="ABC TRANSPORTER I FAMILY MEMBER 17"/>
    <property type="match status" value="1"/>
</dbReference>
<name>A0A974S1J8_PERPY</name>
<evidence type="ECO:0000256" key="3">
    <source>
        <dbReference type="ARBA" id="ARBA00022840"/>
    </source>
</evidence>
<dbReference type="KEGG" id="ppsr:I6J18_07660"/>
<dbReference type="PROSITE" id="PS00211">
    <property type="entry name" value="ABC_TRANSPORTER_1"/>
    <property type="match status" value="1"/>
</dbReference>
<dbReference type="InterPro" id="IPR003593">
    <property type="entry name" value="AAA+_ATPase"/>
</dbReference>
<dbReference type="SUPFAM" id="SSF52540">
    <property type="entry name" value="P-loop containing nucleoside triphosphate hydrolases"/>
    <property type="match status" value="1"/>
</dbReference>
<dbReference type="AlphaFoldDB" id="A0A974S1J8"/>
<keyword evidence="6" id="KW-1185">Reference proteome</keyword>
<dbReference type="InterPro" id="IPR017871">
    <property type="entry name" value="ABC_transporter-like_CS"/>
</dbReference>
<dbReference type="SMART" id="SM00382">
    <property type="entry name" value="AAA"/>
    <property type="match status" value="1"/>
</dbReference>
<dbReference type="InterPro" id="IPR003439">
    <property type="entry name" value="ABC_transporter-like_ATP-bd"/>
</dbReference>
<dbReference type="GO" id="GO:0016887">
    <property type="term" value="F:ATP hydrolysis activity"/>
    <property type="evidence" value="ECO:0007669"/>
    <property type="project" value="InterPro"/>
</dbReference>
<keyword evidence="2" id="KW-0547">Nucleotide-binding</keyword>
<reference evidence="5 6" key="1">
    <citation type="submission" date="2021-01" db="EMBL/GenBank/DDBJ databases">
        <title>FDA dAtabase for Regulatory Grade micrObial Sequences (FDA-ARGOS): Supporting development and validation of Infectious Disease Dx tests.</title>
        <authorList>
            <person name="Nelson B."/>
            <person name="Plummer A."/>
            <person name="Tallon L."/>
            <person name="Sadzewicz L."/>
            <person name="Zhao X."/>
            <person name="Boylan J."/>
            <person name="Ott S."/>
            <person name="Bowen H."/>
            <person name="Vavikolanu K."/>
            <person name="Mehta A."/>
            <person name="Aluvathingal J."/>
            <person name="Nadendla S."/>
            <person name="Myers T."/>
            <person name="Yan Y."/>
            <person name="Sichtig H."/>
        </authorList>
    </citation>
    <scope>NUCLEOTIDE SEQUENCE [LARGE SCALE GENOMIC DNA]</scope>
    <source>
        <strain evidence="5 6">FDAARGOS_1161</strain>
    </source>
</reference>
<dbReference type="Proteomes" id="UP000595254">
    <property type="component" value="Chromosome"/>
</dbReference>
<protein>
    <submittedName>
        <fullName evidence="5">ATP-binding cassette domain-containing protein</fullName>
    </submittedName>
</protein>
<dbReference type="Gene3D" id="3.40.50.300">
    <property type="entry name" value="P-loop containing nucleotide triphosphate hydrolases"/>
    <property type="match status" value="1"/>
</dbReference>
<dbReference type="GO" id="GO:0005524">
    <property type="term" value="F:ATP binding"/>
    <property type="evidence" value="ECO:0007669"/>
    <property type="project" value="UniProtKB-KW"/>
</dbReference>
<dbReference type="PROSITE" id="PS50893">
    <property type="entry name" value="ABC_TRANSPORTER_2"/>
    <property type="match status" value="1"/>
</dbReference>
<dbReference type="InterPro" id="IPR027417">
    <property type="entry name" value="P-loop_NTPase"/>
</dbReference>
<evidence type="ECO:0000256" key="1">
    <source>
        <dbReference type="ARBA" id="ARBA00022448"/>
    </source>
</evidence>
<keyword evidence="1" id="KW-0813">Transport</keyword>
<gene>
    <name evidence="5" type="ORF">I6J18_07660</name>
</gene>
<dbReference type="RefSeq" id="WP_201648056.1">
    <property type="nucleotide sequence ID" value="NZ_CP068053.1"/>
</dbReference>
<dbReference type="Pfam" id="PF00005">
    <property type="entry name" value="ABC_tran"/>
    <property type="match status" value="1"/>
</dbReference>
<accession>A0A974S1J8</accession>
<dbReference type="EMBL" id="CP068053">
    <property type="protein sequence ID" value="QQT01722.1"/>
    <property type="molecule type" value="Genomic_DNA"/>
</dbReference>
<evidence type="ECO:0000259" key="4">
    <source>
        <dbReference type="PROSITE" id="PS50893"/>
    </source>
</evidence>
<evidence type="ECO:0000313" key="5">
    <source>
        <dbReference type="EMBL" id="QQT01722.1"/>
    </source>
</evidence>